<feature type="domain" description="Methyltransferase" evidence="6">
    <location>
        <begin position="50"/>
        <end position="151"/>
    </location>
</feature>
<reference evidence="7" key="1">
    <citation type="submission" date="2014-08" db="EMBL/GenBank/DDBJ databases">
        <authorList>
            <person name="Falentin Helene"/>
        </authorList>
    </citation>
    <scope>NUCLEOTIDE SEQUENCE</scope>
</reference>
<dbReference type="GO" id="GO:0009236">
    <property type="term" value="P:cobalamin biosynthetic process"/>
    <property type="evidence" value="ECO:0007669"/>
    <property type="project" value="UniProtKB-UniPathway"/>
</dbReference>
<dbReference type="PATRIC" id="fig|66712.6.peg.767"/>
<evidence type="ECO:0000313" key="7">
    <source>
        <dbReference type="EMBL" id="CEP27067.1"/>
    </source>
</evidence>
<dbReference type="CDD" id="cd02440">
    <property type="entry name" value="AdoMet_MTases"/>
    <property type="match status" value="1"/>
</dbReference>
<keyword evidence="3" id="KW-0489">Methyltransferase</keyword>
<dbReference type="Pfam" id="PF13847">
    <property type="entry name" value="Methyltransf_31"/>
    <property type="match status" value="1"/>
</dbReference>
<evidence type="ECO:0000256" key="3">
    <source>
        <dbReference type="ARBA" id="ARBA00022603"/>
    </source>
</evidence>
<organism evidence="7">
    <name type="scientific">Propionibacterium freudenreichii subsp. freudenreichii</name>
    <dbReference type="NCBI Taxonomy" id="66712"/>
    <lineage>
        <taxon>Bacteria</taxon>
        <taxon>Bacillati</taxon>
        <taxon>Actinomycetota</taxon>
        <taxon>Actinomycetes</taxon>
        <taxon>Propionibacteriales</taxon>
        <taxon>Propionibacteriaceae</taxon>
        <taxon>Propionibacterium</taxon>
    </lineage>
</organism>
<evidence type="ECO:0000256" key="4">
    <source>
        <dbReference type="ARBA" id="ARBA00022679"/>
    </source>
</evidence>
<dbReference type="EMBL" id="LM676427">
    <property type="protein sequence ID" value="CEP27067.1"/>
    <property type="molecule type" value="Genomic_DNA"/>
</dbReference>
<dbReference type="InterPro" id="IPR050714">
    <property type="entry name" value="Cobalamin_biosynth_MTase"/>
</dbReference>
<dbReference type="GO" id="GO:0032259">
    <property type="term" value="P:methylation"/>
    <property type="evidence" value="ECO:0007669"/>
    <property type="project" value="UniProtKB-KW"/>
</dbReference>
<evidence type="ECO:0000256" key="1">
    <source>
        <dbReference type="ARBA" id="ARBA00004953"/>
    </source>
</evidence>
<keyword evidence="4" id="KW-0808">Transferase</keyword>
<name>A0A068VNZ4_PROFF</name>
<sequence>MTTDPDSSLLGRTPGLPESHFVHDGLITKHPIRAVALAALRPLPGQMLWDLGTGAGSIAIEWCRTDPGCGAIGVEQRPDRAEHARQNAANLTLPGQVTIVESDIEQALPQLPDPDAIFIGGGLTASLAARCIDALHTGGRFVVNAVTLEAELVIGQLALDHGGELMRLEVHNGDHIGALHGFKPLRMVTSWTWVKP</sequence>
<comment type="pathway">
    <text evidence="1">Cofactor biosynthesis; adenosylcobalamin biosynthesis.</text>
</comment>
<dbReference type="PANTHER" id="PTHR43182">
    <property type="entry name" value="COBALT-PRECORRIN-6B C(15)-METHYLTRANSFERASE (DECARBOXYLATING)"/>
    <property type="match status" value="1"/>
</dbReference>
<dbReference type="AlphaFoldDB" id="A0A068VNZ4"/>
<proteinExistence type="predicted"/>
<protein>
    <submittedName>
        <fullName evidence="7">Precorrin 8 decarboxylase CbiT</fullName>
    </submittedName>
</protein>
<gene>
    <name evidence="7" type="primary">cbiT</name>
    <name evidence="7" type="ORF">PFCIRM138_11705</name>
</gene>
<dbReference type="GO" id="GO:0008276">
    <property type="term" value="F:protein methyltransferase activity"/>
    <property type="evidence" value="ECO:0007669"/>
    <property type="project" value="InterPro"/>
</dbReference>
<evidence type="ECO:0000256" key="2">
    <source>
        <dbReference type="ARBA" id="ARBA00022573"/>
    </source>
</evidence>
<dbReference type="Gene3D" id="3.40.50.150">
    <property type="entry name" value="Vaccinia Virus protein VP39"/>
    <property type="match status" value="1"/>
</dbReference>
<dbReference type="UniPathway" id="UPA00148"/>
<evidence type="ECO:0000259" key="6">
    <source>
        <dbReference type="Pfam" id="PF13847"/>
    </source>
</evidence>
<dbReference type="InterPro" id="IPR014008">
    <property type="entry name" value="Cbl_synth_MTase_CbiT"/>
</dbReference>
<dbReference type="NCBIfam" id="TIGR02469">
    <property type="entry name" value="CbiT"/>
    <property type="match status" value="1"/>
</dbReference>
<dbReference type="InterPro" id="IPR029063">
    <property type="entry name" value="SAM-dependent_MTases_sf"/>
</dbReference>
<accession>A0A068VNZ4</accession>
<dbReference type="KEGG" id="pfre:RM25_0741"/>
<keyword evidence="5" id="KW-0949">S-adenosyl-L-methionine</keyword>
<dbReference type="InterPro" id="IPR025714">
    <property type="entry name" value="Methyltranfer_dom"/>
</dbReference>
<dbReference type="SUPFAM" id="SSF53335">
    <property type="entry name" value="S-adenosyl-L-methionine-dependent methyltransferases"/>
    <property type="match status" value="1"/>
</dbReference>
<evidence type="ECO:0000256" key="5">
    <source>
        <dbReference type="ARBA" id="ARBA00022691"/>
    </source>
</evidence>
<dbReference type="RefSeq" id="WP_013160691.1">
    <property type="nucleotide sequence ID" value="NZ_CP010341.1"/>
</dbReference>
<keyword evidence="2" id="KW-0169">Cobalamin biosynthesis</keyword>
<dbReference type="PANTHER" id="PTHR43182:SF1">
    <property type="entry name" value="COBALT-PRECORRIN-7 C(5)-METHYLTRANSFERASE"/>
    <property type="match status" value="1"/>
</dbReference>